<name>A0AAU6PYT7_9DEIO</name>
<feature type="transmembrane region" description="Helical" evidence="9">
    <location>
        <begin position="98"/>
        <end position="119"/>
    </location>
</feature>
<dbReference type="EMBL" id="CP149782">
    <property type="protein sequence ID" value="WYF43508.1"/>
    <property type="molecule type" value="Genomic_DNA"/>
</dbReference>
<dbReference type="PANTHER" id="PTHR24421:SF37">
    <property type="entry name" value="SENSOR HISTIDINE KINASE NARS"/>
    <property type="match status" value="1"/>
</dbReference>
<dbReference type="InterPro" id="IPR036890">
    <property type="entry name" value="HATPase_C_sf"/>
</dbReference>
<dbReference type="Pfam" id="PF07730">
    <property type="entry name" value="HisKA_3"/>
    <property type="match status" value="1"/>
</dbReference>
<feature type="transmembrane region" description="Helical" evidence="9">
    <location>
        <begin position="151"/>
        <end position="169"/>
    </location>
</feature>
<feature type="transmembrane region" description="Helical" evidence="9">
    <location>
        <begin position="231"/>
        <end position="256"/>
    </location>
</feature>
<dbReference type="InterPro" id="IPR003594">
    <property type="entry name" value="HATPase_dom"/>
</dbReference>
<protein>
    <submittedName>
        <fullName evidence="11">Sensor histidine kinase</fullName>
    </submittedName>
</protein>
<dbReference type="InterPro" id="IPR005467">
    <property type="entry name" value="His_kinase_dom"/>
</dbReference>
<keyword evidence="2" id="KW-1003">Cell membrane</keyword>
<keyword evidence="3" id="KW-0808">Transferase</keyword>
<evidence type="ECO:0000313" key="11">
    <source>
        <dbReference type="EMBL" id="WYF43508.1"/>
    </source>
</evidence>
<dbReference type="PANTHER" id="PTHR24421">
    <property type="entry name" value="NITRATE/NITRITE SENSOR PROTEIN NARX-RELATED"/>
    <property type="match status" value="1"/>
</dbReference>
<reference evidence="11" key="1">
    <citation type="submission" date="2024-03" db="EMBL/GenBank/DDBJ databases">
        <title>Deinococcus weizhi sp. nov., isolated from human skin.</title>
        <authorList>
            <person name="Wei Z."/>
            <person name="Tian F."/>
            <person name="Yang C."/>
            <person name="Xin L.T."/>
            <person name="Wen Z.J."/>
            <person name="Lan K.C."/>
            <person name="Yu L."/>
            <person name="Zhe W."/>
            <person name="Dan F.D."/>
            <person name="Jun W."/>
            <person name="Rui Z."/>
            <person name="Yong X.J."/>
            <person name="Ting Y."/>
            <person name="Wei X."/>
            <person name="Xu Z.G."/>
            <person name="Xin Z."/>
            <person name="Dong F.G."/>
            <person name="Ni X.M."/>
            <person name="Zheng M.G."/>
            <person name="Chun Y."/>
            <person name="Qian W.X."/>
        </authorList>
    </citation>
    <scope>NUCLEOTIDE SEQUENCE</scope>
    <source>
        <strain evidence="11">VB142</strain>
    </source>
</reference>
<keyword evidence="6 9" id="KW-1133">Transmembrane helix</keyword>
<evidence type="ECO:0000256" key="5">
    <source>
        <dbReference type="ARBA" id="ARBA00022777"/>
    </source>
</evidence>
<evidence type="ECO:0000259" key="10">
    <source>
        <dbReference type="PROSITE" id="PS50109"/>
    </source>
</evidence>
<feature type="transmembrane region" description="Helical" evidence="9">
    <location>
        <begin position="125"/>
        <end position="142"/>
    </location>
</feature>
<dbReference type="Pfam" id="PF02518">
    <property type="entry name" value="HATPase_c"/>
    <property type="match status" value="1"/>
</dbReference>
<dbReference type="CDD" id="cd16917">
    <property type="entry name" value="HATPase_UhpB-NarQ-NarX-like"/>
    <property type="match status" value="1"/>
</dbReference>
<dbReference type="GO" id="GO:0046983">
    <property type="term" value="F:protein dimerization activity"/>
    <property type="evidence" value="ECO:0007669"/>
    <property type="project" value="InterPro"/>
</dbReference>
<sequence>MSVSGPRTATERQAHMPVRWAWLRRWSWLGLPLLSAAFVAKFWHQHWTDLVWSVRDLDETQWPATFTSWRLWLDAALLVMGGLSAGMLVRFGRRPWRFGVAALLLVLATVQSTFPLPVALDAGRWGWLPLGLLATLVMAGLLERPAVTHRLLLMGYLALLLGAFVWQVGGPHLSQLDDLNRPWGIMTQPAYWLAVLGPTLRNIGWGVLLLCSGLIWLERSPAFLRSTLTRVLVYSTLTVGIALTFTVIVGLLGHLLPQGNQLWLLVLAATLVAVGMEPARRTLTHSTRQLLFGEGDDPARVLQRLSGLLSLQAQTGLQTALDEVRQAMRLRGLRLQLLNGEVIQSGSETSEGESFSLVAQGERLGQLNVAYRSPGEPFSEGERELLRAVAWQLAGSARAWQLRADLARAQDKLVRAGEEERLRLRRDLHDGLGPALSALGLKIEAARLLMSHSPERAQEQLLQLKTEVQDSVSEVRRIVHDLRPPKLDDLGFTGALKDLAGSVEEAGLHISCDLMPLDDLLDAATQVALYRIAQEALTNVLKHAGASHVSLKVFKQEGEVVLECLDNGVGLPEVREAGVGSRSMRERAGALSGSLELRDAAGGGTVLRARIPLRS</sequence>
<feature type="transmembrane region" description="Helical" evidence="9">
    <location>
        <begin position="71"/>
        <end position="91"/>
    </location>
</feature>
<dbReference type="RefSeq" id="WP_339094242.1">
    <property type="nucleotide sequence ID" value="NZ_CP149782.1"/>
</dbReference>
<feature type="domain" description="Histidine kinase" evidence="10">
    <location>
        <begin position="427"/>
        <end position="615"/>
    </location>
</feature>
<evidence type="ECO:0000256" key="8">
    <source>
        <dbReference type="ARBA" id="ARBA00023136"/>
    </source>
</evidence>
<feature type="transmembrane region" description="Helical" evidence="9">
    <location>
        <begin position="189"/>
        <end position="210"/>
    </location>
</feature>
<proteinExistence type="predicted"/>
<gene>
    <name evidence="11" type="ORF">WDJ50_08715</name>
</gene>
<dbReference type="Gene3D" id="1.20.5.1930">
    <property type="match status" value="1"/>
</dbReference>
<comment type="subcellular location">
    <subcellularLocation>
        <location evidence="1">Cell membrane</location>
        <topology evidence="1">Multi-pass membrane protein</topology>
    </subcellularLocation>
</comment>
<keyword evidence="8 9" id="KW-0472">Membrane</keyword>
<dbReference type="AlphaFoldDB" id="A0AAU6PYT7"/>
<evidence type="ECO:0000256" key="2">
    <source>
        <dbReference type="ARBA" id="ARBA00022475"/>
    </source>
</evidence>
<evidence type="ECO:0000256" key="1">
    <source>
        <dbReference type="ARBA" id="ARBA00004651"/>
    </source>
</evidence>
<dbReference type="SUPFAM" id="SSF55781">
    <property type="entry name" value="GAF domain-like"/>
    <property type="match status" value="1"/>
</dbReference>
<dbReference type="PROSITE" id="PS50109">
    <property type="entry name" value="HIS_KIN"/>
    <property type="match status" value="1"/>
</dbReference>
<dbReference type="InterPro" id="IPR011712">
    <property type="entry name" value="Sig_transdc_His_kin_sub3_dim/P"/>
</dbReference>
<evidence type="ECO:0000256" key="3">
    <source>
        <dbReference type="ARBA" id="ARBA00022679"/>
    </source>
</evidence>
<accession>A0AAU6PYT7</accession>
<keyword evidence="7" id="KW-0902">Two-component regulatory system</keyword>
<evidence type="ECO:0000256" key="9">
    <source>
        <dbReference type="SAM" id="Phobius"/>
    </source>
</evidence>
<evidence type="ECO:0000256" key="4">
    <source>
        <dbReference type="ARBA" id="ARBA00022692"/>
    </source>
</evidence>
<dbReference type="InterPro" id="IPR050482">
    <property type="entry name" value="Sensor_HK_TwoCompSys"/>
</dbReference>
<dbReference type="SMART" id="SM00387">
    <property type="entry name" value="HATPase_c"/>
    <property type="match status" value="1"/>
</dbReference>
<keyword evidence="5 11" id="KW-0418">Kinase</keyword>
<evidence type="ECO:0000256" key="7">
    <source>
        <dbReference type="ARBA" id="ARBA00023012"/>
    </source>
</evidence>
<dbReference type="Gene3D" id="3.30.565.10">
    <property type="entry name" value="Histidine kinase-like ATPase, C-terminal domain"/>
    <property type="match status" value="1"/>
</dbReference>
<dbReference type="GO" id="GO:0000155">
    <property type="term" value="F:phosphorelay sensor kinase activity"/>
    <property type="evidence" value="ECO:0007669"/>
    <property type="project" value="InterPro"/>
</dbReference>
<feature type="transmembrane region" description="Helical" evidence="9">
    <location>
        <begin position="26"/>
        <end position="44"/>
    </location>
</feature>
<dbReference type="SUPFAM" id="SSF55874">
    <property type="entry name" value="ATPase domain of HSP90 chaperone/DNA topoisomerase II/histidine kinase"/>
    <property type="match status" value="1"/>
</dbReference>
<organism evidence="11">
    <name type="scientific">Deinococcus sp. VB142</name>
    <dbReference type="NCBI Taxonomy" id="3112952"/>
    <lineage>
        <taxon>Bacteria</taxon>
        <taxon>Thermotogati</taxon>
        <taxon>Deinococcota</taxon>
        <taxon>Deinococci</taxon>
        <taxon>Deinococcales</taxon>
        <taxon>Deinococcaceae</taxon>
        <taxon>Deinococcus</taxon>
    </lineage>
</organism>
<keyword evidence="4 9" id="KW-0812">Transmembrane</keyword>
<dbReference type="GO" id="GO:0005886">
    <property type="term" value="C:plasma membrane"/>
    <property type="evidence" value="ECO:0007669"/>
    <property type="project" value="UniProtKB-SubCell"/>
</dbReference>
<evidence type="ECO:0000256" key="6">
    <source>
        <dbReference type="ARBA" id="ARBA00022989"/>
    </source>
</evidence>